<dbReference type="Proteomes" id="UP000263377">
    <property type="component" value="Unassembled WGS sequence"/>
</dbReference>
<organism evidence="1 2">
    <name type="scientific">Kitasatospora xanthocidica</name>
    <dbReference type="NCBI Taxonomy" id="83382"/>
    <lineage>
        <taxon>Bacteria</taxon>
        <taxon>Bacillati</taxon>
        <taxon>Actinomycetota</taxon>
        <taxon>Actinomycetes</taxon>
        <taxon>Kitasatosporales</taxon>
        <taxon>Streptomycetaceae</taxon>
        <taxon>Kitasatospora</taxon>
    </lineage>
</organism>
<keyword evidence="2" id="KW-1185">Reference proteome</keyword>
<evidence type="ECO:0008006" key="3">
    <source>
        <dbReference type="Google" id="ProtNLM"/>
    </source>
</evidence>
<proteinExistence type="predicted"/>
<dbReference type="AlphaFoldDB" id="A0A372ZKY0"/>
<sequence>MTLAAATVVGGGVVAASPASAIGPVQCPGGGAKAYGIELWMSGWQLCYAGSVGAIYPNVDGVNLVTSQWNNGIITANGSNYNLYAGGSLSFTSAHVSEVQIV</sequence>
<comment type="caution">
    <text evidence="1">The sequence shown here is derived from an EMBL/GenBank/DDBJ whole genome shotgun (WGS) entry which is preliminary data.</text>
</comment>
<reference evidence="1 2" key="1">
    <citation type="submission" date="2018-08" db="EMBL/GenBank/DDBJ databases">
        <title>Diversity &amp; Physiological Properties of Lignin-Decomposing Actinobacteria from Soil.</title>
        <authorList>
            <person name="Roh S.G."/>
            <person name="Kim S.B."/>
        </authorList>
    </citation>
    <scope>NUCLEOTIDE SEQUENCE [LARGE SCALE GENOMIC DNA]</scope>
    <source>
        <strain evidence="1 2">MMS17-GH009</strain>
    </source>
</reference>
<name>A0A372ZKY0_9ACTN</name>
<protein>
    <recommendedName>
        <fullName evidence="3">Streptomyces killer toxin-like beta/gamma crystallin domain-containing protein</fullName>
    </recommendedName>
</protein>
<evidence type="ECO:0000313" key="1">
    <source>
        <dbReference type="EMBL" id="RGD56519.1"/>
    </source>
</evidence>
<gene>
    <name evidence="1" type="ORF">DR950_00770</name>
</gene>
<accession>A0A372ZKY0</accession>
<evidence type="ECO:0000313" key="2">
    <source>
        <dbReference type="Proteomes" id="UP000263377"/>
    </source>
</evidence>
<dbReference type="EMBL" id="QVIG01000001">
    <property type="protein sequence ID" value="RGD56519.1"/>
    <property type="molecule type" value="Genomic_DNA"/>
</dbReference>